<accession>A0AAW0BFA7</accession>
<reference evidence="2 3" key="1">
    <citation type="journal article" date="2024" name="J Genomics">
        <title>Draft genome sequencing and assembly of Favolaschia claudopus CIRM-BRFM 2984 isolated from oak limbs.</title>
        <authorList>
            <person name="Navarro D."/>
            <person name="Drula E."/>
            <person name="Chaduli D."/>
            <person name="Cazenave R."/>
            <person name="Ahrendt S."/>
            <person name="Wang J."/>
            <person name="Lipzen A."/>
            <person name="Daum C."/>
            <person name="Barry K."/>
            <person name="Grigoriev I.V."/>
            <person name="Favel A."/>
            <person name="Rosso M.N."/>
            <person name="Martin F."/>
        </authorList>
    </citation>
    <scope>NUCLEOTIDE SEQUENCE [LARGE SCALE GENOMIC DNA]</scope>
    <source>
        <strain evidence="2 3">CIRM-BRFM 2984</strain>
    </source>
</reference>
<evidence type="ECO:0000259" key="1">
    <source>
        <dbReference type="Pfam" id="PF20209"/>
    </source>
</evidence>
<feature type="non-terminal residue" evidence="2">
    <location>
        <position position="637"/>
    </location>
</feature>
<dbReference type="AlphaFoldDB" id="A0AAW0BFA7"/>
<sequence>MQATQTHLVNGHTASALHSSEIHSQISAHYARSLGIPISSRVPSLFVSLSAMASVAGSSTPFFTHHPFAIRIAENLPADIILGSDWSTVCRAAAWNTGVVFAAGTYEATFNMLPAQQNIAESMPAVPGAAEMSAPAPAALPIQPAALSATQAQLCVAQNEISTYRSLRGSVDTATVQRSTFNVHAKQRNVQADVERCVDGVVQGPELNIDGSRQPLSLPSLEMDPFVQLSLDDKHSVVHFLVVTSRSTALALRNMVARHENMFRLTTERKEKNATTLQIEFGNHRCTKACLILKSEAARAGITSTVAVSATELQESSLILKLRTSCGKRKAVATQGGPRKCQKMVDRKINAEVRSFPIILSQTEKDEIIREFRESTSNIALKRYECSFCGKLELASEVKMKAVADLDISLLEKAVQRLRVTSSQPRVESFNRSSLINNSTYVLCHLCDLSVTKNSFRSLPVRSYANGLWIGDVPPELQELTFLEEQCIARARATRCMYKIHLGPTGQLAARDEICVVLVGSPDTEVTQDTLRKSPLLVRRENIRKALFWLIENNPLYSDLNKQIVDQNLEEYPAFDCPLAVKEFVRTNSANNQGASYTTYSEQANSHLFEASETFELTSTTLVDVDNLQSTYKQRKL</sequence>
<name>A0AAW0BFA7_9AGAR</name>
<comment type="caution">
    <text evidence="2">The sequence shown here is derived from an EMBL/GenBank/DDBJ whole genome shotgun (WGS) entry which is preliminary data.</text>
</comment>
<proteinExistence type="predicted"/>
<dbReference type="EMBL" id="JAWWNJ010000035">
    <property type="protein sequence ID" value="KAK7023984.1"/>
    <property type="molecule type" value="Genomic_DNA"/>
</dbReference>
<evidence type="ECO:0000313" key="3">
    <source>
        <dbReference type="Proteomes" id="UP001362999"/>
    </source>
</evidence>
<dbReference type="Proteomes" id="UP001362999">
    <property type="component" value="Unassembled WGS sequence"/>
</dbReference>
<gene>
    <name evidence="2" type="ORF">R3P38DRAFT_3535455</name>
</gene>
<keyword evidence="3" id="KW-1185">Reference proteome</keyword>
<protein>
    <recommendedName>
        <fullName evidence="1">DUF6570 domain-containing protein</fullName>
    </recommendedName>
</protein>
<feature type="domain" description="DUF6570" evidence="1">
    <location>
        <begin position="459"/>
        <end position="560"/>
    </location>
</feature>
<dbReference type="InterPro" id="IPR046700">
    <property type="entry name" value="DUF6570"/>
</dbReference>
<evidence type="ECO:0000313" key="2">
    <source>
        <dbReference type="EMBL" id="KAK7023984.1"/>
    </source>
</evidence>
<organism evidence="2 3">
    <name type="scientific">Favolaschia claudopus</name>
    <dbReference type="NCBI Taxonomy" id="2862362"/>
    <lineage>
        <taxon>Eukaryota</taxon>
        <taxon>Fungi</taxon>
        <taxon>Dikarya</taxon>
        <taxon>Basidiomycota</taxon>
        <taxon>Agaricomycotina</taxon>
        <taxon>Agaricomycetes</taxon>
        <taxon>Agaricomycetidae</taxon>
        <taxon>Agaricales</taxon>
        <taxon>Marasmiineae</taxon>
        <taxon>Mycenaceae</taxon>
        <taxon>Favolaschia</taxon>
    </lineage>
</organism>
<dbReference type="Pfam" id="PF20209">
    <property type="entry name" value="DUF6570"/>
    <property type="match status" value="1"/>
</dbReference>